<dbReference type="AlphaFoldDB" id="A0A5N6LUF3"/>
<accession>A0A5N6LUF3</accession>
<organism evidence="2 3">
    <name type="scientific">Mikania micrantha</name>
    <name type="common">bitter vine</name>
    <dbReference type="NCBI Taxonomy" id="192012"/>
    <lineage>
        <taxon>Eukaryota</taxon>
        <taxon>Viridiplantae</taxon>
        <taxon>Streptophyta</taxon>
        <taxon>Embryophyta</taxon>
        <taxon>Tracheophyta</taxon>
        <taxon>Spermatophyta</taxon>
        <taxon>Magnoliopsida</taxon>
        <taxon>eudicotyledons</taxon>
        <taxon>Gunneridae</taxon>
        <taxon>Pentapetalae</taxon>
        <taxon>asterids</taxon>
        <taxon>campanulids</taxon>
        <taxon>Asterales</taxon>
        <taxon>Asteraceae</taxon>
        <taxon>Asteroideae</taxon>
        <taxon>Heliantheae alliance</taxon>
        <taxon>Eupatorieae</taxon>
        <taxon>Mikania</taxon>
    </lineage>
</organism>
<feature type="transmembrane region" description="Helical" evidence="1">
    <location>
        <begin position="132"/>
        <end position="154"/>
    </location>
</feature>
<gene>
    <name evidence="2" type="ORF">E3N88_38576</name>
</gene>
<reference evidence="2 3" key="1">
    <citation type="submission" date="2019-05" db="EMBL/GenBank/DDBJ databases">
        <title>Mikania micrantha, genome provides insights into the molecular mechanism of rapid growth.</title>
        <authorList>
            <person name="Liu B."/>
        </authorList>
    </citation>
    <scope>NUCLEOTIDE SEQUENCE [LARGE SCALE GENOMIC DNA]</scope>
    <source>
        <strain evidence="2">NLD-2019</strain>
        <tissue evidence="2">Leaf</tissue>
    </source>
</reference>
<protein>
    <submittedName>
        <fullName evidence="2">Uncharacterized protein</fullName>
    </submittedName>
</protein>
<keyword evidence="1" id="KW-0472">Membrane</keyword>
<sequence length="155" mass="18272">MRVPGWDGLRRMRGLARKTTGLPPRHPLAPRDEPQFVHEGMRKEMQLQNATLDDTRNTVLEILTPHLTLLDQVNTLDTETRAWRVTVEERLRRTWRQRIIDVFWQQVEVLRAGVVRVREFLVWFGAVSFETWMIVLAVIMAVVAMIFSCLSYFIR</sequence>
<comment type="caution">
    <text evidence="2">The sequence shown here is derived from an EMBL/GenBank/DDBJ whole genome shotgun (WGS) entry which is preliminary data.</text>
</comment>
<dbReference type="EMBL" id="SZYD01000018">
    <property type="protein sequence ID" value="KAD2805199.1"/>
    <property type="molecule type" value="Genomic_DNA"/>
</dbReference>
<keyword evidence="3" id="KW-1185">Reference proteome</keyword>
<evidence type="ECO:0000256" key="1">
    <source>
        <dbReference type="SAM" id="Phobius"/>
    </source>
</evidence>
<evidence type="ECO:0000313" key="2">
    <source>
        <dbReference type="EMBL" id="KAD2805199.1"/>
    </source>
</evidence>
<keyword evidence="1" id="KW-0812">Transmembrane</keyword>
<proteinExistence type="predicted"/>
<evidence type="ECO:0000313" key="3">
    <source>
        <dbReference type="Proteomes" id="UP000326396"/>
    </source>
</evidence>
<name>A0A5N6LUF3_9ASTR</name>
<dbReference type="Proteomes" id="UP000326396">
    <property type="component" value="Linkage Group LG8"/>
</dbReference>
<keyword evidence="1" id="KW-1133">Transmembrane helix</keyword>